<protein>
    <submittedName>
        <fullName evidence="1">Predicted protein</fullName>
    </submittedName>
</protein>
<name>F2EDT4_HORVV</name>
<sequence>MDGIDEEDEDVWDMTSSTTLTSMFLSFQGRYGGGAPIAATRKRENNMGSGTGSGGNPSF</sequence>
<dbReference type="AlphaFoldDB" id="F2EDT4"/>
<dbReference type="EMBL" id="AK374309">
    <property type="protein sequence ID" value="BAK05506.1"/>
    <property type="molecule type" value="mRNA"/>
</dbReference>
<evidence type="ECO:0000313" key="1">
    <source>
        <dbReference type="EMBL" id="BAK05506.1"/>
    </source>
</evidence>
<organism evidence="1">
    <name type="scientific">Hordeum vulgare subsp. vulgare</name>
    <name type="common">Domesticated barley</name>
    <dbReference type="NCBI Taxonomy" id="112509"/>
    <lineage>
        <taxon>Eukaryota</taxon>
        <taxon>Viridiplantae</taxon>
        <taxon>Streptophyta</taxon>
        <taxon>Embryophyta</taxon>
        <taxon>Tracheophyta</taxon>
        <taxon>Spermatophyta</taxon>
        <taxon>Magnoliopsida</taxon>
        <taxon>Liliopsida</taxon>
        <taxon>Poales</taxon>
        <taxon>Poaceae</taxon>
        <taxon>BOP clade</taxon>
        <taxon>Pooideae</taxon>
        <taxon>Triticodae</taxon>
        <taxon>Triticeae</taxon>
        <taxon>Hordeinae</taxon>
        <taxon>Hordeum</taxon>
    </lineage>
</organism>
<reference evidence="1" key="1">
    <citation type="journal article" date="2011" name="Plant Physiol.">
        <title>Comprehensive sequence analysis of 24,783 barley full-length cDNAs derived from 12 clone libraries.</title>
        <authorList>
            <person name="Matsumoto T."/>
            <person name="Tanaka T."/>
            <person name="Sakai H."/>
            <person name="Amano N."/>
            <person name="Kanamori H."/>
            <person name="Kurita K."/>
            <person name="Kikuta A."/>
            <person name="Kamiya K."/>
            <person name="Yamamoto M."/>
            <person name="Ikawa H."/>
            <person name="Fujii N."/>
            <person name="Hori K."/>
            <person name="Itoh T."/>
            <person name="Sato K."/>
        </authorList>
    </citation>
    <scope>NUCLEOTIDE SEQUENCE</scope>
    <source>
        <tissue evidence="1">Flower</tissue>
    </source>
</reference>
<accession>F2EDT4</accession>
<proteinExistence type="evidence at transcript level"/>